<dbReference type="AlphaFoldDB" id="A0A0J6WD79"/>
<keyword evidence="4 5" id="KW-0472">Membrane</keyword>
<sequence precursor="true">MITGETVRAALPEAAPVLRSVVVTVVAALCAIQWGPAGSATAVAGTAAIAGVVALQQDPRGRTLRVLFTSVVMGVAILVGTSTSTFFWLVVAAAGAWCALAALAWVWGTSAGLIAGASGALLLATASTAPTWASTVGTAALAVCAGALQAAVTAAWPPRRWRIQREALVTAYRSLADDATRLAARAEESVGSTEPMIALRAAFTADTAHPTRRSAGYRNWYVVPGRIGASLADLGASGGAADVLHATAATLTALADPDRSARAAVDAALHRLDAAVSAAGDDAQAAAQRLSTYLHLAATRRPNDRLHATPADLRTRVQWASADLRDRIDRHSPVLRHAARLGVAVVLACVLGRVLAVGDGVWIALTVLMVLRPETAHTYTRCVGRTAGVAAGALLVSCVAVVAHAAPAVFAVLAGAAVVVAHVATRYGYLAMAAAVAATTAFILGIDHAAVLVDPRDVLIATSVGGALAVLVHVLMPDDPLTRLAQRAAELLETEIDYAATVVKVYLHEIDSATEVRAAAWERTFRARAAFEAASGAARLVSAEQRRWLRCYRAVLNSITSSCATLEDNLPVDAFPQPHRPFVRAVDEFVEVVCGEPVTVTGPWSVDTEELTAAAERVRRSVPGHESVEGSARVLVSEIAAITRALCLVADTPWPAARSSTE</sequence>
<dbReference type="Pfam" id="PF13515">
    <property type="entry name" value="FUSC_2"/>
    <property type="match status" value="1"/>
</dbReference>
<feature type="transmembrane region" description="Helical" evidence="5">
    <location>
        <begin position="113"/>
        <end position="133"/>
    </location>
</feature>
<keyword evidence="2 5" id="KW-0812">Transmembrane</keyword>
<dbReference type="InterPro" id="IPR049453">
    <property type="entry name" value="Memb_transporter_dom"/>
</dbReference>
<organism evidence="7 8">
    <name type="scientific">Mycolicibacterium obuense</name>
    <dbReference type="NCBI Taxonomy" id="1807"/>
    <lineage>
        <taxon>Bacteria</taxon>
        <taxon>Bacillati</taxon>
        <taxon>Actinomycetota</taxon>
        <taxon>Actinomycetes</taxon>
        <taxon>Mycobacteriales</taxon>
        <taxon>Mycobacteriaceae</taxon>
        <taxon>Mycolicibacterium</taxon>
    </lineage>
</organism>
<evidence type="ECO:0000259" key="6">
    <source>
        <dbReference type="Pfam" id="PF13515"/>
    </source>
</evidence>
<evidence type="ECO:0000256" key="3">
    <source>
        <dbReference type="ARBA" id="ARBA00022989"/>
    </source>
</evidence>
<evidence type="ECO:0000313" key="7">
    <source>
        <dbReference type="EMBL" id="KMO79918.1"/>
    </source>
</evidence>
<feature type="transmembrane region" description="Helical" evidence="5">
    <location>
        <begin position="427"/>
        <end position="446"/>
    </location>
</feature>
<gene>
    <name evidence="7" type="ORF">MOBUDSM44075_01051</name>
</gene>
<proteinExistence type="predicted"/>
<evidence type="ECO:0000256" key="4">
    <source>
        <dbReference type="ARBA" id="ARBA00023136"/>
    </source>
</evidence>
<evidence type="ECO:0000256" key="1">
    <source>
        <dbReference type="ARBA" id="ARBA00004141"/>
    </source>
</evidence>
<feature type="transmembrane region" description="Helical" evidence="5">
    <location>
        <begin position="63"/>
        <end position="80"/>
    </location>
</feature>
<feature type="transmembrane region" description="Helical" evidence="5">
    <location>
        <begin position="139"/>
        <end position="156"/>
    </location>
</feature>
<feature type="transmembrane region" description="Helical" evidence="5">
    <location>
        <begin position="391"/>
        <end position="420"/>
    </location>
</feature>
<dbReference type="GO" id="GO:0016020">
    <property type="term" value="C:membrane"/>
    <property type="evidence" value="ECO:0007669"/>
    <property type="project" value="UniProtKB-SubCell"/>
</dbReference>
<feature type="domain" description="Integral membrane bound transporter" evidence="6">
    <location>
        <begin position="347"/>
        <end position="472"/>
    </location>
</feature>
<feature type="transmembrane region" description="Helical" evidence="5">
    <location>
        <begin position="40"/>
        <end position="56"/>
    </location>
</feature>
<feature type="transmembrane region" description="Helical" evidence="5">
    <location>
        <begin position="458"/>
        <end position="476"/>
    </location>
</feature>
<keyword evidence="3 5" id="KW-1133">Transmembrane helix</keyword>
<dbReference type="RefSeq" id="WP_048422376.1">
    <property type="nucleotide sequence ID" value="NZ_JYNU01000006.1"/>
</dbReference>
<evidence type="ECO:0000256" key="2">
    <source>
        <dbReference type="ARBA" id="ARBA00022692"/>
    </source>
</evidence>
<accession>A0A0J6WD79</accession>
<name>A0A0J6WD79_9MYCO</name>
<comment type="caution">
    <text evidence="7">The sequence shown here is derived from an EMBL/GenBank/DDBJ whole genome shotgun (WGS) entry which is preliminary data.</text>
</comment>
<protein>
    <recommendedName>
        <fullName evidence="6">Integral membrane bound transporter domain-containing protein</fullName>
    </recommendedName>
</protein>
<evidence type="ECO:0000313" key="8">
    <source>
        <dbReference type="Proteomes" id="UP000036313"/>
    </source>
</evidence>
<dbReference type="PATRIC" id="fig|1807.14.peg.1059"/>
<evidence type="ECO:0000256" key="5">
    <source>
        <dbReference type="SAM" id="Phobius"/>
    </source>
</evidence>
<dbReference type="Proteomes" id="UP000036313">
    <property type="component" value="Unassembled WGS sequence"/>
</dbReference>
<comment type="subcellular location">
    <subcellularLocation>
        <location evidence="1">Membrane</location>
        <topology evidence="1">Multi-pass membrane protein</topology>
    </subcellularLocation>
</comment>
<dbReference type="EMBL" id="JYNU01000006">
    <property type="protein sequence ID" value="KMO79918.1"/>
    <property type="molecule type" value="Genomic_DNA"/>
</dbReference>
<reference evidence="7 8" key="1">
    <citation type="journal article" date="2015" name="Genome Biol. Evol.">
        <title>Characterization of Three Mycobacterium spp. with Potential Use in Bioremediation by Genome Sequencing and Comparative Genomics.</title>
        <authorList>
            <person name="Das S."/>
            <person name="Pettersson B.M."/>
            <person name="Behra P.R."/>
            <person name="Ramesh M."/>
            <person name="Dasgupta S."/>
            <person name="Bhattacharya A."/>
            <person name="Kirsebom L.A."/>
        </authorList>
    </citation>
    <scope>NUCLEOTIDE SEQUENCE [LARGE SCALE GENOMIC DNA]</scope>
    <source>
        <strain evidence="7 8">DSM 44075</strain>
    </source>
</reference>
<feature type="transmembrane region" description="Helical" evidence="5">
    <location>
        <begin position="341"/>
        <end position="371"/>
    </location>
</feature>